<protein>
    <submittedName>
        <fullName evidence="4">Amidase</fullName>
    </submittedName>
</protein>
<dbReference type="PANTHER" id="PTHR11895">
    <property type="entry name" value="TRANSAMIDASE"/>
    <property type="match status" value="1"/>
</dbReference>
<reference evidence="4 5" key="1">
    <citation type="journal article" date="2019" name="Int. J. Syst. Evol. Microbiol.">
        <title>The Global Catalogue of Microorganisms (GCM) 10K type strain sequencing project: providing services to taxonomists for standard genome sequencing and annotation.</title>
        <authorList>
            <consortium name="The Broad Institute Genomics Platform"/>
            <consortium name="The Broad Institute Genome Sequencing Center for Infectious Disease"/>
            <person name="Wu L."/>
            <person name="Ma J."/>
        </authorList>
    </citation>
    <scope>NUCLEOTIDE SEQUENCE [LARGE SCALE GENOMIC DNA]</scope>
    <source>
        <strain evidence="4 5">JCM 3325</strain>
    </source>
</reference>
<dbReference type="InterPro" id="IPR036928">
    <property type="entry name" value="AS_sf"/>
</dbReference>
<feature type="region of interest" description="Disordered" evidence="2">
    <location>
        <begin position="145"/>
        <end position="164"/>
    </location>
</feature>
<comment type="caution">
    <text evidence="4">The sequence shown here is derived from an EMBL/GenBank/DDBJ whole genome shotgun (WGS) entry which is preliminary data.</text>
</comment>
<name>A0ABN3IZA2_9ACTN</name>
<feature type="domain" description="Amidase" evidence="3">
    <location>
        <begin position="30"/>
        <end position="453"/>
    </location>
</feature>
<evidence type="ECO:0000313" key="4">
    <source>
        <dbReference type="EMBL" id="GAA2416975.1"/>
    </source>
</evidence>
<accession>A0ABN3IZA2</accession>
<sequence length="473" mass="49650">MTGTESADPAELTATELLAAYRTGALSPVEAAEAVLARIARVDPELNAFCLVDPEWTLGAARASAERWRRGEPAGLLDGVPVSIKDVLLTRDRPTLRGSRSISPEQAWPDDAPSVARLYEHGAVPAGKTTTPEFAWKGVTDSPLTGITRNPWDPSRTPGGSSGGAAAAVAAGMAPLALGTDGGGSVRIPASFTGTFALKPTYGRVPHFPASPFGTLAHVGPMTRTVEDAALLMDVICGFDSRDWSALAPPHAPFSPLTGGLDGLVVGYSPTLGFASVDPEVAAPVEAAVEAFAALGAKVERVDPGFADPVAEFEVLWFAGAAKVVQHLTEAERAALDPGLREVCDIGAGYSASDYLDATARRMELGRIMGRFHERYDLLLTPTMPIAAFDAERVAPAAGAGAGKSRWTGWTPFTYPFNMTQQPAASVPCGFTAEGLPVGLQVVGPRHADALVLNACLAYERAHPWRDRRPPLL</sequence>
<keyword evidence="5" id="KW-1185">Reference proteome</keyword>
<comment type="similarity">
    <text evidence="1">Belongs to the amidase family.</text>
</comment>
<dbReference type="InterPro" id="IPR000120">
    <property type="entry name" value="Amidase"/>
</dbReference>
<evidence type="ECO:0000256" key="2">
    <source>
        <dbReference type="SAM" id="MobiDB-lite"/>
    </source>
</evidence>
<dbReference type="Pfam" id="PF01425">
    <property type="entry name" value="Amidase"/>
    <property type="match status" value="1"/>
</dbReference>
<dbReference type="Gene3D" id="3.90.1300.10">
    <property type="entry name" value="Amidase signature (AS) domain"/>
    <property type="match status" value="1"/>
</dbReference>
<evidence type="ECO:0000313" key="5">
    <source>
        <dbReference type="Proteomes" id="UP001501231"/>
    </source>
</evidence>
<proteinExistence type="inferred from homology"/>
<evidence type="ECO:0000256" key="1">
    <source>
        <dbReference type="ARBA" id="ARBA00009199"/>
    </source>
</evidence>
<dbReference type="InterPro" id="IPR023631">
    <property type="entry name" value="Amidase_dom"/>
</dbReference>
<dbReference type="NCBIfam" id="NF004815">
    <property type="entry name" value="PRK06169.1"/>
    <property type="match status" value="1"/>
</dbReference>
<dbReference type="PROSITE" id="PS00571">
    <property type="entry name" value="AMIDASES"/>
    <property type="match status" value="1"/>
</dbReference>
<dbReference type="RefSeq" id="WP_344589474.1">
    <property type="nucleotide sequence ID" value="NZ_BAAARW010000011.1"/>
</dbReference>
<dbReference type="PANTHER" id="PTHR11895:SF7">
    <property type="entry name" value="GLUTAMYL-TRNA(GLN) AMIDOTRANSFERASE SUBUNIT A, MITOCHONDRIAL"/>
    <property type="match status" value="1"/>
</dbReference>
<dbReference type="InterPro" id="IPR020556">
    <property type="entry name" value="Amidase_CS"/>
</dbReference>
<organism evidence="4 5">
    <name type="scientific">Actinomadura vinacea</name>
    <dbReference type="NCBI Taxonomy" id="115336"/>
    <lineage>
        <taxon>Bacteria</taxon>
        <taxon>Bacillati</taxon>
        <taxon>Actinomycetota</taxon>
        <taxon>Actinomycetes</taxon>
        <taxon>Streptosporangiales</taxon>
        <taxon>Thermomonosporaceae</taxon>
        <taxon>Actinomadura</taxon>
    </lineage>
</organism>
<evidence type="ECO:0000259" key="3">
    <source>
        <dbReference type="Pfam" id="PF01425"/>
    </source>
</evidence>
<dbReference type="EMBL" id="BAAARW010000011">
    <property type="protein sequence ID" value="GAA2416975.1"/>
    <property type="molecule type" value="Genomic_DNA"/>
</dbReference>
<dbReference type="Proteomes" id="UP001501231">
    <property type="component" value="Unassembled WGS sequence"/>
</dbReference>
<gene>
    <name evidence="4" type="ORF">GCM10010191_29300</name>
</gene>
<dbReference type="SUPFAM" id="SSF75304">
    <property type="entry name" value="Amidase signature (AS) enzymes"/>
    <property type="match status" value="1"/>
</dbReference>